<comment type="caution">
    <text evidence="1">The sequence shown here is derived from an EMBL/GenBank/DDBJ whole genome shotgun (WGS) entry which is preliminary data.</text>
</comment>
<organism evidence="1">
    <name type="scientific">bioreactor metagenome</name>
    <dbReference type="NCBI Taxonomy" id="1076179"/>
    <lineage>
        <taxon>unclassified sequences</taxon>
        <taxon>metagenomes</taxon>
        <taxon>ecological metagenomes</taxon>
    </lineage>
</organism>
<evidence type="ECO:0000313" key="1">
    <source>
        <dbReference type="EMBL" id="MPM30484.1"/>
    </source>
</evidence>
<proteinExistence type="predicted"/>
<dbReference type="EMBL" id="VSSQ01005797">
    <property type="protein sequence ID" value="MPM30484.1"/>
    <property type="molecule type" value="Genomic_DNA"/>
</dbReference>
<gene>
    <name evidence="1" type="ORF">SDC9_77034</name>
</gene>
<sequence length="301" mass="34215">MNTFSTQLSSDRAIIRFDIIGGPARNRIVEDDTFLNYRLGSVQVSNVITKQQPDIVWYYDKEEKTIEYREGQLTLTGFWEEGELNKIMVTMLANEMDQCGLHPFHSSSVIYKGKMILLVGGENNHGKSMSQLEGCRRGATVFSTETTVTDNEGLALYGSKNLYIRKRAKGTERSDLPDQDQGVAKFFNKEPEMLMSYDPARVYLAVMPCIDGHFDTQVSKMNQFEASYQSFHSLMNFFGLNQLLCGKVGLAMPIVDTDERRQARAKFCAKFASSAPYYMIRAKSPQIVFDEIDKIMAQMEQ</sequence>
<protein>
    <submittedName>
        <fullName evidence="1">Uncharacterized protein</fullName>
    </submittedName>
</protein>
<accession>A0A644YWV0</accession>
<reference evidence="1" key="1">
    <citation type="submission" date="2019-08" db="EMBL/GenBank/DDBJ databases">
        <authorList>
            <person name="Kucharzyk K."/>
            <person name="Murdoch R.W."/>
            <person name="Higgins S."/>
            <person name="Loffler F."/>
        </authorList>
    </citation>
    <scope>NUCLEOTIDE SEQUENCE</scope>
</reference>
<dbReference type="AlphaFoldDB" id="A0A644YWV0"/>
<name>A0A644YWV0_9ZZZZ</name>